<dbReference type="Proteomes" id="UP001302274">
    <property type="component" value="Unassembled WGS sequence"/>
</dbReference>
<evidence type="ECO:0000313" key="3">
    <source>
        <dbReference type="Proteomes" id="UP001302274"/>
    </source>
</evidence>
<proteinExistence type="predicted"/>
<dbReference type="EMBL" id="JAYGJQ010000002">
    <property type="protein sequence ID" value="MEA9357200.1"/>
    <property type="molecule type" value="Genomic_DNA"/>
</dbReference>
<protein>
    <submittedName>
        <fullName evidence="2">Uncharacterized protein</fullName>
    </submittedName>
</protein>
<sequence length="144" mass="16077">MKKMLLASILVLTGAMNLHAEDYGHGMMSPKQSEYLRYNGVSINITRVDDRLVSRRATAYYDASLTNPYSRGIRCNIDITSSRGTNEDYEVIANKSHAGVYVPPQSFTKVCGSIEIKHGRGDDGLQWVESRGHLVRASNCFFVD</sequence>
<gene>
    <name evidence="2" type="ORF">SHI21_13325</name>
</gene>
<reference evidence="2 3" key="1">
    <citation type="submission" date="2023-11" db="EMBL/GenBank/DDBJ databases">
        <title>A Novel Polar Bacteriovorax (B. antarcticus) Isolated from the Biocrust in Antarctica.</title>
        <authorList>
            <person name="Mun W."/>
            <person name="Choi S.Y."/>
            <person name="Mitchell R.J."/>
        </authorList>
    </citation>
    <scope>NUCLEOTIDE SEQUENCE [LARGE SCALE GENOMIC DNA]</scope>
    <source>
        <strain evidence="2 3">PP10</strain>
    </source>
</reference>
<dbReference type="RefSeq" id="WP_323577103.1">
    <property type="nucleotide sequence ID" value="NZ_JAYGJQ010000002.1"/>
</dbReference>
<evidence type="ECO:0000256" key="1">
    <source>
        <dbReference type="SAM" id="SignalP"/>
    </source>
</evidence>
<keyword evidence="1" id="KW-0732">Signal</keyword>
<organism evidence="2 3">
    <name type="scientific">Bacteriovorax antarcticus</name>
    <dbReference type="NCBI Taxonomy" id="3088717"/>
    <lineage>
        <taxon>Bacteria</taxon>
        <taxon>Pseudomonadati</taxon>
        <taxon>Bdellovibrionota</taxon>
        <taxon>Bacteriovoracia</taxon>
        <taxon>Bacteriovoracales</taxon>
        <taxon>Bacteriovoracaceae</taxon>
        <taxon>Bacteriovorax</taxon>
    </lineage>
</organism>
<feature type="chain" id="PRO_5046512062" evidence="1">
    <location>
        <begin position="21"/>
        <end position="144"/>
    </location>
</feature>
<name>A0ABU5VYW7_9BACT</name>
<feature type="signal peptide" evidence="1">
    <location>
        <begin position="1"/>
        <end position="20"/>
    </location>
</feature>
<accession>A0ABU5VYW7</accession>
<evidence type="ECO:0000313" key="2">
    <source>
        <dbReference type="EMBL" id="MEA9357200.1"/>
    </source>
</evidence>
<keyword evidence="3" id="KW-1185">Reference proteome</keyword>
<comment type="caution">
    <text evidence="2">The sequence shown here is derived from an EMBL/GenBank/DDBJ whole genome shotgun (WGS) entry which is preliminary data.</text>
</comment>